<name>A0A8S1SN16_PAROT</name>
<dbReference type="Proteomes" id="UP000683925">
    <property type="component" value="Unassembled WGS sequence"/>
</dbReference>
<evidence type="ECO:0000313" key="2">
    <source>
        <dbReference type="Proteomes" id="UP000683925"/>
    </source>
</evidence>
<dbReference type="AlphaFoldDB" id="A0A8S1SN16"/>
<dbReference type="EMBL" id="CAJJDP010000011">
    <property type="protein sequence ID" value="CAD8140659.1"/>
    <property type="molecule type" value="Genomic_DNA"/>
</dbReference>
<keyword evidence="2" id="KW-1185">Reference proteome</keyword>
<proteinExistence type="predicted"/>
<protein>
    <submittedName>
        <fullName evidence="1">Uncharacterized protein</fullName>
    </submittedName>
</protein>
<comment type="caution">
    <text evidence="1">The sequence shown here is derived from an EMBL/GenBank/DDBJ whole genome shotgun (WGS) entry which is preliminary data.</text>
</comment>
<organism evidence="1 2">
    <name type="scientific">Paramecium octaurelia</name>
    <dbReference type="NCBI Taxonomy" id="43137"/>
    <lineage>
        <taxon>Eukaryota</taxon>
        <taxon>Sar</taxon>
        <taxon>Alveolata</taxon>
        <taxon>Ciliophora</taxon>
        <taxon>Intramacronucleata</taxon>
        <taxon>Oligohymenophorea</taxon>
        <taxon>Peniculida</taxon>
        <taxon>Parameciidae</taxon>
        <taxon>Paramecium</taxon>
    </lineage>
</organism>
<reference evidence="1" key="1">
    <citation type="submission" date="2021-01" db="EMBL/GenBank/DDBJ databases">
        <authorList>
            <consortium name="Genoscope - CEA"/>
            <person name="William W."/>
        </authorList>
    </citation>
    <scope>NUCLEOTIDE SEQUENCE</scope>
</reference>
<gene>
    <name evidence="1" type="ORF">POCTA_138.1.T0120018</name>
</gene>
<accession>A0A8S1SN16</accession>
<sequence>MYKHQLLIEKDIEKKTMLQKKQRGIGESLFAQLRLYLEFHLCNQLLVTFINVAKLNFQKRQEHQYMEQVKKLCKKRCQINIAVQVGTQKQDKQDPLFLVRKKTQDYNLALKLPEKKELIYTNQGFTALLEKKVVKGKEQNTSYISLCQKNFVHKILQRTLKKIMNQVIFRKCLQKKSFETSTSTWNAYSQSLYDVSYYNPLAKEFTGTYLLIPPYKILILKWKKLFKSQV</sequence>
<evidence type="ECO:0000313" key="1">
    <source>
        <dbReference type="EMBL" id="CAD8140659.1"/>
    </source>
</evidence>